<dbReference type="PANTHER" id="PTHR23354:SF62">
    <property type="entry name" value="MUSTARD, ISOFORM V"/>
    <property type="match status" value="1"/>
</dbReference>
<dbReference type="InterPro" id="IPR006571">
    <property type="entry name" value="TLDc_dom"/>
</dbReference>
<protein>
    <recommendedName>
        <fullName evidence="4">Oxidation resistance protein 1</fullName>
    </recommendedName>
</protein>
<evidence type="ECO:0000256" key="2">
    <source>
        <dbReference type="ARBA" id="ARBA00009540"/>
    </source>
</evidence>
<dbReference type="AlphaFoldDB" id="A0A0G4GYY6"/>
<name>A0A0G4GYY6_9ALVE</name>
<accession>A0A0G4GYY6</accession>
<proteinExistence type="inferred from homology"/>
<dbReference type="PANTHER" id="PTHR23354">
    <property type="entry name" value="NUCLEOLAR PROTEIN 7/ESTROGEN RECEPTOR COACTIVATOR-RELATED"/>
    <property type="match status" value="1"/>
</dbReference>
<comment type="similarity">
    <text evidence="2">Belongs to the OXR1 family.</text>
</comment>
<evidence type="ECO:0000256" key="5">
    <source>
        <dbReference type="SAM" id="MobiDB-lite"/>
    </source>
</evidence>
<organism evidence="7">
    <name type="scientific">Chromera velia CCMP2878</name>
    <dbReference type="NCBI Taxonomy" id="1169474"/>
    <lineage>
        <taxon>Eukaryota</taxon>
        <taxon>Sar</taxon>
        <taxon>Alveolata</taxon>
        <taxon>Colpodellida</taxon>
        <taxon>Chromeraceae</taxon>
        <taxon>Chromera</taxon>
    </lineage>
</organism>
<keyword evidence="3" id="KW-0496">Mitochondrion</keyword>
<feature type="domain" description="TLDc" evidence="6">
    <location>
        <begin position="340"/>
        <end position="544"/>
    </location>
</feature>
<evidence type="ECO:0000256" key="3">
    <source>
        <dbReference type="ARBA" id="ARBA00023128"/>
    </source>
</evidence>
<comment type="subcellular location">
    <subcellularLocation>
        <location evidence="1">Mitochondrion</location>
    </subcellularLocation>
</comment>
<dbReference type="VEuPathDB" id="CryptoDB:Cvel_23977"/>
<evidence type="ECO:0000256" key="1">
    <source>
        <dbReference type="ARBA" id="ARBA00004173"/>
    </source>
</evidence>
<gene>
    <name evidence="7" type="ORF">Cvel_23977</name>
</gene>
<dbReference type="EMBL" id="CDMZ01001700">
    <property type="protein sequence ID" value="CEM36415.1"/>
    <property type="molecule type" value="Genomic_DNA"/>
</dbReference>
<dbReference type="GO" id="GO:0005739">
    <property type="term" value="C:mitochondrion"/>
    <property type="evidence" value="ECO:0007669"/>
    <property type="project" value="UniProtKB-SubCell"/>
</dbReference>
<feature type="region of interest" description="Disordered" evidence="5">
    <location>
        <begin position="284"/>
        <end position="308"/>
    </location>
</feature>
<dbReference type="Pfam" id="PF07534">
    <property type="entry name" value="TLD"/>
    <property type="match status" value="1"/>
</dbReference>
<reference evidence="7" key="1">
    <citation type="submission" date="2014-11" db="EMBL/GenBank/DDBJ databases">
        <authorList>
            <person name="Otto D Thomas"/>
            <person name="Naeem Raeece"/>
        </authorList>
    </citation>
    <scope>NUCLEOTIDE SEQUENCE</scope>
</reference>
<sequence length="609" mass="65770">MGGNQSSHKGAEASSYNKGRLTDFEFHTLLKRFHAEKGRDHVPVSEFLSVFPAVVRPAIAQLLKGLKAQQSHTAVEDSSDQGAQQAQLLSVQEVISACSLLSRGSEKDVFSAFADGFLLHAHAPAAEGPADLQAGIRLNALLSGLYVFGLFLHVPEREIFEAGPLARLKRGQSNPDLHAAAAAAGEGGSGGGATADPWDVAAVFKGSGEERSPLHFRGLCRSWLRFLKQRLEIGSVEEAGGAAAILQRVGGSEVRRLFLAWAERHVKYAATQVTSAGHRMLFGQPKGSAAGGEGSAEPSSHMQGLSGQPLAKAFKESPALGPIVKTSNGLRGGMTLGQSKILTDEKVFVIQQSSPLLQQHRWTRLYATWRNGTSFNRFVSQICKYGGPTVVAIRTRKFQVIGAVCMAPWEESQHVFFGAPSQACLFSAAPSFETYPCSGGKNLQFLNAKHQFTPKGFGFGGQMGTFRLFVDQDLKEGYCLQSCSTYASGPLLFTRPGPSQPSQEGAGGPGWGPIRSIREQLEAVGSENFQDSFEVDEIEIWGTGGEDALIAQQQALARDEMLRSERRQVDKSRFLDNEFDRQNLLGGTFKGAADARVDARMERKEIGKN</sequence>
<evidence type="ECO:0000256" key="4">
    <source>
        <dbReference type="ARBA" id="ARBA00040604"/>
    </source>
</evidence>
<evidence type="ECO:0000259" key="6">
    <source>
        <dbReference type="PROSITE" id="PS51886"/>
    </source>
</evidence>
<dbReference type="SMART" id="SM00584">
    <property type="entry name" value="TLDc"/>
    <property type="match status" value="1"/>
</dbReference>
<evidence type="ECO:0000313" key="7">
    <source>
        <dbReference type="EMBL" id="CEM36415.1"/>
    </source>
</evidence>
<dbReference type="PROSITE" id="PS51886">
    <property type="entry name" value="TLDC"/>
    <property type="match status" value="1"/>
</dbReference>